<dbReference type="Proteomes" id="UP001055811">
    <property type="component" value="Linkage Group LG01"/>
</dbReference>
<comment type="caution">
    <text evidence="1">The sequence shown here is derived from an EMBL/GenBank/DDBJ whole genome shotgun (WGS) entry which is preliminary data.</text>
</comment>
<accession>A0ACB9H5B3</accession>
<proteinExistence type="predicted"/>
<keyword evidence="2" id="KW-1185">Reference proteome</keyword>
<name>A0ACB9H5B3_CICIN</name>
<protein>
    <submittedName>
        <fullName evidence="1">Uncharacterized protein</fullName>
    </submittedName>
</protein>
<gene>
    <name evidence="1" type="ORF">L2E82_03796</name>
</gene>
<reference evidence="2" key="1">
    <citation type="journal article" date="2022" name="Mol. Ecol. Resour.">
        <title>The genomes of chicory, endive, great burdock and yacon provide insights into Asteraceae palaeo-polyploidization history and plant inulin production.</title>
        <authorList>
            <person name="Fan W."/>
            <person name="Wang S."/>
            <person name="Wang H."/>
            <person name="Wang A."/>
            <person name="Jiang F."/>
            <person name="Liu H."/>
            <person name="Zhao H."/>
            <person name="Xu D."/>
            <person name="Zhang Y."/>
        </authorList>
    </citation>
    <scope>NUCLEOTIDE SEQUENCE [LARGE SCALE GENOMIC DNA]</scope>
    <source>
        <strain evidence="2">cv. Punajuju</strain>
    </source>
</reference>
<evidence type="ECO:0000313" key="1">
    <source>
        <dbReference type="EMBL" id="KAI3790618.1"/>
    </source>
</evidence>
<reference evidence="1 2" key="2">
    <citation type="journal article" date="2022" name="Mol. Ecol. Resour.">
        <title>The genomes of chicory, endive, great burdock and yacon provide insights into Asteraceae paleo-polyploidization history and plant inulin production.</title>
        <authorList>
            <person name="Fan W."/>
            <person name="Wang S."/>
            <person name="Wang H."/>
            <person name="Wang A."/>
            <person name="Jiang F."/>
            <person name="Liu H."/>
            <person name="Zhao H."/>
            <person name="Xu D."/>
            <person name="Zhang Y."/>
        </authorList>
    </citation>
    <scope>NUCLEOTIDE SEQUENCE [LARGE SCALE GENOMIC DNA]</scope>
    <source>
        <strain evidence="2">cv. Punajuju</strain>
        <tissue evidence="1">Leaves</tissue>
    </source>
</reference>
<organism evidence="1 2">
    <name type="scientific">Cichorium intybus</name>
    <name type="common">Chicory</name>
    <dbReference type="NCBI Taxonomy" id="13427"/>
    <lineage>
        <taxon>Eukaryota</taxon>
        <taxon>Viridiplantae</taxon>
        <taxon>Streptophyta</taxon>
        <taxon>Embryophyta</taxon>
        <taxon>Tracheophyta</taxon>
        <taxon>Spermatophyta</taxon>
        <taxon>Magnoliopsida</taxon>
        <taxon>eudicotyledons</taxon>
        <taxon>Gunneridae</taxon>
        <taxon>Pentapetalae</taxon>
        <taxon>asterids</taxon>
        <taxon>campanulids</taxon>
        <taxon>Asterales</taxon>
        <taxon>Asteraceae</taxon>
        <taxon>Cichorioideae</taxon>
        <taxon>Cichorieae</taxon>
        <taxon>Cichoriinae</taxon>
        <taxon>Cichorium</taxon>
    </lineage>
</organism>
<sequence length="87" mass="10021">MTQPFGFITNSIEYFGWQQGCRERERIDGALIWENLDTQKHELGTDPTLTTITTAPNSSSKLYQNLFLFFSINGLQFCLTESQYTCL</sequence>
<evidence type="ECO:0000313" key="2">
    <source>
        <dbReference type="Proteomes" id="UP001055811"/>
    </source>
</evidence>
<dbReference type="EMBL" id="CM042009">
    <property type="protein sequence ID" value="KAI3790618.1"/>
    <property type="molecule type" value="Genomic_DNA"/>
</dbReference>